<name>A0A1D3JBI3_PLAOA</name>
<evidence type="ECO:0000313" key="2">
    <source>
        <dbReference type="Proteomes" id="UP000242942"/>
    </source>
</evidence>
<protein>
    <submittedName>
        <fullName evidence="1">PIR protein</fullName>
    </submittedName>
</protein>
<accession>A0A1D3JBI3</accession>
<gene>
    <name evidence="1" type="primary">PocGH01_00074000</name>
    <name evidence="1" type="ORF">POCGH01_00074000</name>
</gene>
<dbReference type="VEuPathDB" id="PlasmoDB:POWCR01_130005100"/>
<sequence length="317" mass="37033">MNSAVTDIYSFFENFKMYKLYEREMEKQFLGGKHGTECDSFSFSDQYFGTEIANNVCVKFKIMYNFITSTKKAPETQTLNDMDFAYLNYWLNSKSRNNTNNKNITFEEFQYIMDHTVDEFANVMFDGKLYDLGEDDFQNMKLLDYLHSNYFENFTEISTLTKEKNISCFKHVNELLNTYKRGIIQCHIDNTNFCKALKFFKGEYDNIFFGQGSVAEKCTDQGLLKLPTYEDVSLEEKKISVVGSILGPSFGTLFTMLILYKFTPIGQWIYSKIGKNIETQSKLYDENDESLLNVSDREHINFCENSYLMSYDSVVNS</sequence>
<dbReference type="Proteomes" id="UP000242942">
    <property type="component" value="Unassembled WGS sequence"/>
</dbReference>
<dbReference type="VEuPathDB" id="PlasmoDB:PocGH01_00074000"/>
<dbReference type="EMBL" id="FLRI01000001">
    <property type="protein sequence ID" value="SBT82933.1"/>
    <property type="molecule type" value="Genomic_DNA"/>
</dbReference>
<dbReference type="OrthoDB" id="10406046at2759"/>
<organism evidence="1 2">
    <name type="scientific">Plasmodium ovale</name>
    <name type="common">malaria parasite P. ovale</name>
    <dbReference type="NCBI Taxonomy" id="36330"/>
    <lineage>
        <taxon>Eukaryota</taxon>
        <taxon>Sar</taxon>
        <taxon>Alveolata</taxon>
        <taxon>Apicomplexa</taxon>
        <taxon>Aconoidasida</taxon>
        <taxon>Haemosporida</taxon>
        <taxon>Plasmodiidae</taxon>
        <taxon>Plasmodium</taxon>
        <taxon>Plasmodium (Plasmodium)</taxon>
    </lineage>
</organism>
<proteinExistence type="predicted"/>
<keyword evidence="2" id="KW-1185">Reference proteome</keyword>
<dbReference type="Pfam" id="PF05795">
    <property type="entry name" value="Plasmodium_Vir"/>
    <property type="match status" value="1"/>
</dbReference>
<evidence type="ECO:0000313" key="1">
    <source>
        <dbReference type="EMBL" id="SBT82933.1"/>
    </source>
</evidence>
<dbReference type="InterPro" id="IPR008780">
    <property type="entry name" value="Plasmodium_Vir"/>
</dbReference>
<reference evidence="1 2" key="1">
    <citation type="submission" date="2016-06" db="EMBL/GenBank/DDBJ databases">
        <authorList>
            <consortium name="Pathogen Informatics"/>
        </authorList>
    </citation>
    <scope>NUCLEOTIDE SEQUENCE [LARGE SCALE GENOMIC DNA]</scope>
    <source>
        <strain evidence="1">PocGH01</strain>
    </source>
</reference>
<dbReference type="AlphaFoldDB" id="A0A1D3JBI3"/>